<dbReference type="RefSeq" id="WP_144737152.1">
    <property type="nucleotide sequence ID" value="NZ_JBANDC010000019.1"/>
</dbReference>
<evidence type="ECO:0000313" key="2">
    <source>
        <dbReference type="Proteomes" id="UP001495910"/>
    </source>
</evidence>
<comment type="caution">
    <text evidence="1">The sequence shown here is derived from an EMBL/GenBank/DDBJ whole genome shotgun (WGS) entry which is preliminary data.</text>
</comment>
<name>A0ABU9Q1D5_9BURK</name>
<dbReference type="EMBL" id="JBANDC010000019">
    <property type="protein sequence ID" value="MEM4990069.1"/>
    <property type="molecule type" value="Genomic_DNA"/>
</dbReference>
<organism evidence="1 2">
    <name type="scientific">Collimonas rhizosphaerae</name>
    <dbReference type="NCBI Taxonomy" id="3126357"/>
    <lineage>
        <taxon>Bacteria</taxon>
        <taxon>Pseudomonadati</taxon>
        <taxon>Pseudomonadota</taxon>
        <taxon>Betaproteobacteria</taxon>
        <taxon>Burkholderiales</taxon>
        <taxon>Oxalobacteraceae</taxon>
        <taxon>Collimonas</taxon>
    </lineage>
</organism>
<dbReference type="Proteomes" id="UP001495910">
    <property type="component" value="Unassembled WGS sequence"/>
</dbReference>
<reference evidence="1 2" key="1">
    <citation type="submission" date="2024-02" db="EMBL/GenBank/DDBJ databases">
        <title>Draft genome sequence of Collimonas sp. strain H4R21, an effective mineral-weathering bacterial strain isolated from the beech rhizosphere.</title>
        <authorList>
            <person name="Morin E."/>
            <person name="Uroz S."/>
            <person name="Leveau J.H.J."/>
            <person name="Kumar R."/>
            <person name="Rey M.W."/>
            <person name="Pham J."/>
        </authorList>
    </citation>
    <scope>NUCLEOTIDE SEQUENCE [LARGE SCALE GENOMIC DNA]</scope>
    <source>
        <strain evidence="1 2">H4R21</strain>
    </source>
</reference>
<evidence type="ECO:0000313" key="1">
    <source>
        <dbReference type="EMBL" id="MEM4990069.1"/>
    </source>
</evidence>
<protein>
    <submittedName>
        <fullName evidence="1">Uncharacterized protein</fullName>
    </submittedName>
</protein>
<accession>A0ABU9Q1D5</accession>
<gene>
    <name evidence="1" type="ORF">V8G57_21955</name>
</gene>
<proteinExistence type="predicted"/>
<keyword evidence="2" id="KW-1185">Reference proteome</keyword>
<sequence>MEMITDDKVLDERVDEILKLAALTLYGANVIGQVHVVINGVCRYLILEKAGDPESNLLAFKNRLTTLSNLTHPSLPAYKKTIDYAASLIVIEAP</sequence>